<keyword evidence="3" id="KW-0862">Zinc</keyword>
<feature type="binding site" evidence="3">
    <location>
        <position position="21"/>
    </location>
    <ligand>
        <name>a divalent metal cation</name>
        <dbReference type="ChEBI" id="CHEBI:60240"/>
    </ligand>
</feature>
<feature type="domain" description="SMP-30/Gluconolactonase/LRE-like region" evidence="4">
    <location>
        <begin position="21"/>
        <end position="259"/>
    </location>
</feature>
<dbReference type="RefSeq" id="WP_176759597.1">
    <property type="nucleotide sequence ID" value="NZ_FNFK01000009.1"/>
</dbReference>
<accession>A0A1G8Y9F5</accession>
<feature type="binding site" evidence="3">
    <location>
        <position position="105"/>
    </location>
    <ligand>
        <name>substrate</name>
    </ligand>
</feature>
<feature type="binding site" evidence="3">
    <location>
        <position position="123"/>
    </location>
    <ligand>
        <name>substrate</name>
    </ligand>
</feature>
<evidence type="ECO:0000259" key="4">
    <source>
        <dbReference type="Pfam" id="PF08450"/>
    </source>
</evidence>
<dbReference type="GO" id="GO:0005509">
    <property type="term" value="F:calcium ion binding"/>
    <property type="evidence" value="ECO:0007669"/>
    <property type="project" value="TreeGrafter"/>
</dbReference>
<dbReference type="InterPro" id="IPR011042">
    <property type="entry name" value="6-blade_b-propeller_TolB-like"/>
</dbReference>
<protein>
    <submittedName>
        <fullName evidence="5">Sugar lactone lactonase YvrE</fullName>
    </submittedName>
</protein>
<dbReference type="GO" id="GO:0019853">
    <property type="term" value="P:L-ascorbic acid biosynthetic process"/>
    <property type="evidence" value="ECO:0007669"/>
    <property type="project" value="TreeGrafter"/>
</dbReference>
<proteinExistence type="inferred from homology"/>
<dbReference type="SUPFAM" id="SSF63829">
    <property type="entry name" value="Calcium-dependent phosphotriesterase"/>
    <property type="match status" value="1"/>
</dbReference>
<dbReference type="InterPro" id="IPR013658">
    <property type="entry name" value="SGL"/>
</dbReference>
<dbReference type="GO" id="GO:0004341">
    <property type="term" value="F:gluconolactonase activity"/>
    <property type="evidence" value="ECO:0007669"/>
    <property type="project" value="TreeGrafter"/>
</dbReference>
<evidence type="ECO:0000256" key="1">
    <source>
        <dbReference type="ARBA" id="ARBA00008853"/>
    </source>
</evidence>
<dbReference type="EMBL" id="FNFK01000009">
    <property type="protein sequence ID" value="SDJ99519.1"/>
    <property type="molecule type" value="Genomic_DNA"/>
</dbReference>
<dbReference type="PANTHER" id="PTHR10907:SF47">
    <property type="entry name" value="REGUCALCIN"/>
    <property type="match status" value="1"/>
</dbReference>
<evidence type="ECO:0000256" key="2">
    <source>
        <dbReference type="PIRSR" id="PIRSR605511-1"/>
    </source>
</evidence>
<gene>
    <name evidence="5" type="ORF">SAMN04488098_100919</name>
</gene>
<feature type="binding site" evidence="3">
    <location>
        <position position="151"/>
    </location>
    <ligand>
        <name>a divalent metal cation</name>
        <dbReference type="ChEBI" id="CHEBI:60240"/>
    </ligand>
</feature>
<comment type="cofactor">
    <cofactor evidence="3">
        <name>Zn(2+)</name>
        <dbReference type="ChEBI" id="CHEBI:29105"/>
    </cofactor>
    <text evidence="3">Binds 1 divalent metal cation per subunit.</text>
</comment>
<reference evidence="6" key="1">
    <citation type="submission" date="2016-10" db="EMBL/GenBank/DDBJ databases">
        <authorList>
            <person name="Varghese N."/>
            <person name="Submissions S."/>
        </authorList>
    </citation>
    <scope>NUCLEOTIDE SEQUENCE [LARGE SCALE GENOMIC DNA]</scope>
    <source>
        <strain evidence="6">DSM 19181</strain>
    </source>
</reference>
<dbReference type="Gene3D" id="2.120.10.30">
    <property type="entry name" value="TolB, C-terminal domain"/>
    <property type="match status" value="1"/>
</dbReference>
<feature type="binding site" evidence="3">
    <location>
        <position position="200"/>
    </location>
    <ligand>
        <name>a divalent metal cation</name>
        <dbReference type="ChEBI" id="CHEBI:60240"/>
    </ligand>
</feature>
<dbReference type="STRING" id="426701.SAMN04488098_100919"/>
<dbReference type="Proteomes" id="UP000199433">
    <property type="component" value="Unassembled WGS sequence"/>
</dbReference>
<dbReference type="Pfam" id="PF08450">
    <property type="entry name" value="SGL"/>
    <property type="match status" value="1"/>
</dbReference>
<comment type="similarity">
    <text evidence="1">Belongs to the SMP-30/CGR1 family.</text>
</comment>
<organism evidence="5 6">
    <name type="scientific">Alkalibacterium thalassium</name>
    <dbReference type="NCBI Taxonomy" id="426701"/>
    <lineage>
        <taxon>Bacteria</taxon>
        <taxon>Bacillati</taxon>
        <taxon>Bacillota</taxon>
        <taxon>Bacilli</taxon>
        <taxon>Lactobacillales</taxon>
        <taxon>Carnobacteriaceae</taxon>
        <taxon>Alkalibacterium</taxon>
    </lineage>
</organism>
<dbReference type="InterPro" id="IPR005511">
    <property type="entry name" value="SMP-30"/>
</dbReference>
<dbReference type="PANTHER" id="PTHR10907">
    <property type="entry name" value="REGUCALCIN"/>
    <property type="match status" value="1"/>
</dbReference>
<keyword evidence="6" id="KW-1185">Reference proteome</keyword>
<evidence type="ECO:0000313" key="6">
    <source>
        <dbReference type="Proteomes" id="UP000199433"/>
    </source>
</evidence>
<name>A0A1G8Y9F5_9LACT</name>
<sequence length="276" mass="30451">MTEQLQYEPELIFYAGSALLEGPEWDESNQQLYFISISDGIIYRFNPETTELTTYLTDGPVGAAVLDNEGKLLSAEKSGIYRIDPETGERTFICQPNKDDRLRYNDGKLDPKGRFFIGTMGDEEVIEGAAALYIVEGSEYKEVLDGLTIANGLGWSEDGATFYHVESGEKIVRSFAFDMDTGELSGEKVLFEVTDGGTPDGMCVDLDGHLWVAEYGGGKACKWHSTTGEKLMEVQMPVSNVTSCCLGGKERDHLYLTTAKEEGEPLSGGLFKVRIR</sequence>
<feature type="active site" description="Proton donor/acceptor" evidence="2">
    <location>
        <position position="200"/>
    </location>
</feature>
<dbReference type="PRINTS" id="PR01790">
    <property type="entry name" value="SMP30FAMILY"/>
</dbReference>
<feature type="binding site" evidence="3">
    <location>
        <position position="103"/>
    </location>
    <ligand>
        <name>substrate</name>
    </ligand>
</feature>
<dbReference type="AlphaFoldDB" id="A0A1G8Y9F5"/>
<evidence type="ECO:0000256" key="3">
    <source>
        <dbReference type="PIRSR" id="PIRSR605511-2"/>
    </source>
</evidence>
<evidence type="ECO:0000313" key="5">
    <source>
        <dbReference type="EMBL" id="SDJ99519.1"/>
    </source>
</evidence>
<keyword evidence="3" id="KW-0479">Metal-binding</keyword>